<comment type="caution">
    <text evidence="8">The sequence shown here is derived from an EMBL/GenBank/DDBJ whole genome shotgun (WGS) entry which is preliminary data.</text>
</comment>
<evidence type="ECO:0000256" key="5">
    <source>
        <dbReference type="ARBA" id="ARBA00023136"/>
    </source>
</evidence>
<feature type="transmembrane region" description="Helical" evidence="6">
    <location>
        <begin position="48"/>
        <end position="69"/>
    </location>
</feature>
<feature type="domain" description="ABC3 transporter permease C-terminal" evidence="7">
    <location>
        <begin position="48"/>
        <end position="193"/>
    </location>
</feature>
<dbReference type="EMBL" id="VSSQ01041912">
    <property type="protein sequence ID" value="MPM95411.1"/>
    <property type="molecule type" value="Genomic_DNA"/>
</dbReference>
<name>A0A645E1H6_9ZZZZ</name>
<dbReference type="PANTHER" id="PTHR30572:SF9">
    <property type="entry name" value="ABC TRANSPORTER PERMEASE PROTEIN"/>
    <property type="match status" value="1"/>
</dbReference>
<evidence type="ECO:0000256" key="1">
    <source>
        <dbReference type="ARBA" id="ARBA00004651"/>
    </source>
</evidence>
<dbReference type="GO" id="GO:0022857">
    <property type="term" value="F:transmembrane transporter activity"/>
    <property type="evidence" value="ECO:0007669"/>
    <property type="project" value="TreeGrafter"/>
</dbReference>
<protein>
    <recommendedName>
        <fullName evidence="7">ABC3 transporter permease C-terminal domain-containing protein</fullName>
    </recommendedName>
</protein>
<comment type="subcellular location">
    <subcellularLocation>
        <location evidence="1">Cell membrane</location>
        <topology evidence="1">Multi-pass membrane protein</topology>
    </subcellularLocation>
</comment>
<dbReference type="AlphaFoldDB" id="A0A645E1H6"/>
<dbReference type="GO" id="GO:0005886">
    <property type="term" value="C:plasma membrane"/>
    <property type="evidence" value="ECO:0007669"/>
    <property type="project" value="UniProtKB-SubCell"/>
</dbReference>
<dbReference type="InterPro" id="IPR003838">
    <property type="entry name" value="ABC3_permease_C"/>
</dbReference>
<evidence type="ECO:0000313" key="8">
    <source>
        <dbReference type="EMBL" id="MPM95411.1"/>
    </source>
</evidence>
<evidence type="ECO:0000256" key="6">
    <source>
        <dbReference type="SAM" id="Phobius"/>
    </source>
</evidence>
<feature type="transmembrane region" description="Helical" evidence="6">
    <location>
        <begin position="89"/>
        <end position="110"/>
    </location>
</feature>
<keyword evidence="5 6" id="KW-0472">Membrane</keyword>
<keyword evidence="2" id="KW-1003">Cell membrane</keyword>
<keyword evidence="3 6" id="KW-0812">Transmembrane</keyword>
<feature type="transmembrane region" description="Helical" evidence="6">
    <location>
        <begin position="168"/>
        <end position="192"/>
    </location>
</feature>
<evidence type="ECO:0000259" key="7">
    <source>
        <dbReference type="Pfam" id="PF02687"/>
    </source>
</evidence>
<dbReference type="PANTHER" id="PTHR30572">
    <property type="entry name" value="MEMBRANE COMPONENT OF TRANSPORTER-RELATED"/>
    <property type="match status" value="1"/>
</dbReference>
<reference evidence="8" key="1">
    <citation type="submission" date="2019-08" db="EMBL/GenBank/DDBJ databases">
        <authorList>
            <person name="Kucharzyk K."/>
            <person name="Murdoch R.W."/>
            <person name="Higgins S."/>
            <person name="Loffler F."/>
        </authorList>
    </citation>
    <scope>NUCLEOTIDE SEQUENCE</scope>
</reference>
<evidence type="ECO:0000256" key="4">
    <source>
        <dbReference type="ARBA" id="ARBA00022989"/>
    </source>
</evidence>
<sequence length="201" mass="22522">MLDDPENIDTFCDNYSAYTTEYLVLNQNNTTYETLAQPLKTMTYFARLFMEAVAIASIVIIGIITAMSLKNRQFEIAMLLAGGVTRIKIIFQLLMELLIITIVAFSLSTISGNFIAKAVGNKIIDYQQVTDVSSDVDSYQLASEYFDTISSEELLANYQVNIGFETYLLLYGFSLLIVCLSTAIPTIFIMMIDPKKIMSNT</sequence>
<accession>A0A645E1H6</accession>
<gene>
    <name evidence="8" type="ORF">SDC9_142565</name>
</gene>
<keyword evidence="4 6" id="KW-1133">Transmembrane helix</keyword>
<evidence type="ECO:0000256" key="3">
    <source>
        <dbReference type="ARBA" id="ARBA00022692"/>
    </source>
</evidence>
<organism evidence="8">
    <name type="scientific">bioreactor metagenome</name>
    <dbReference type="NCBI Taxonomy" id="1076179"/>
    <lineage>
        <taxon>unclassified sequences</taxon>
        <taxon>metagenomes</taxon>
        <taxon>ecological metagenomes</taxon>
    </lineage>
</organism>
<proteinExistence type="predicted"/>
<evidence type="ECO:0000256" key="2">
    <source>
        <dbReference type="ARBA" id="ARBA00022475"/>
    </source>
</evidence>
<dbReference type="InterPro" id="IPR050250">
    <property type="entry name" value="Macrolide_Exporter_MacB"/>
</dbReference>
<dbReference type="Pfam" id="PF02687">
    <property type="entry name" value="FtsX"/>
    <property type="match status" value="1"/>
</dbReference>